<dbReference type="EMBL" id="BJUD01000017">
    <property type="protein sequence ID" value="GEK28749.1"/>
    <property type="molecule type" value="Genomic_DNA"/>
</dbReference>
<evidence type="ECO:0000313" key="10">
    <source>
        <dbReference type="Proteomes" id="UP000321429"/>
    </source>
</evidence>
<feature type="transmembrane region" description="Helical" evidence="6">
    <location>
        <begin position="81"/>
        <end position="111"/>
    </location>
</feature>
<dbReference type="GO" id="GO:0022857">
    <property type="term" value="F:transmembrane transporter activity"/>
    <property type="evidence" value="ECO:0007669"/>
    <property type="project" value="InterPro"/>
</dbReference>
<evidence type="ECO:0000313" key="8">
    <source>
        <dbReference type="EMBL" id="KRN96043.1"/>
    </source>
</evidence>
<evidence type="ECO:0000256" key="4">
    <source>
        <dbReference type="ARBA" id="ARBA00022989"/>
    </source>
</evidence>
<feature type="transmembrane region" description="Helical" evidence="6">
    <location>
        <begin position="153"/>
        <end position="172"/>
    </location>
</feature>
<feature type="transmembrane region" description="Helical" evidence="6">
    <location>
        <begin position="274"/>
        <end position="298"/>
    </location>
</feature>
<evidence type="ECO:0000256" key="6">
    <source>
        <dbReference type="SAM" id="Phobius"/>
    </source>
</evidence>
<keyword evidence="4 6" id="KW-1133">Transmembrane helix</keyword>
<accession>A0A0R2L2X6</accession>
<feature type="transmembrane region" description="Helical" evidence="6">
    <location>
        <begin position="379"/>
        <end position="397"/>
    </location>
</feature>
<evidence type="ECO:0000313" key="9">
    <source>
        <dbReference type="Proteomes" id="UP000051139"/>
    </source>
</evidence>
<dbReference type="InterPro" id="IPR050367">
    <property type="entry name" value="APC_superfamily"/>
</dbReference>
<dbReference type="PANTHER" id="PTHR42770:SF18">
    <property type="entry name" value="ARGININE_AGMATINE ANTIPORTER"/>
    <property type="match status" value="1"/>
</dbReference>
<feature type="transmembrane region" description="Helical" evidence="6">
    <location>
        <begin position="12"/>
        <end position="31"/>
    </location>
</feature>
<dbReference type="STRING" id="348151.IV55_GL001726"/>
<evidence type="ECO:0000256" key="3">
    <source>
        <dbReference type="ARBA" id="ARBA00022692"/>
    </source>
</evidence>
<dbReference type="OrthoDB" id="3181223at2"/>
<feature type="transmembrane region" description="Helical" evidence="6">
    <location>
        <begin position="231"/>
        <end position="254"/>
    </location>
</feature>
<comment type="subcellular location">
    <subcellularLocation>
        <location evidence="1">Cell membrane</location>
        <topology evidence="1">Multi-pass membrane protein</topology>
    </subcellularLocation>
</comment>
<dbReference type="AlphaFoldDB" id="A0A0R2L2X6"/>
<protein>
    <submittedName>
        <fullName evidence="8">Amino acid permease</fullName>
    </submittedName>
</protein>
<feature type="transmembrane region" description="Helical" evidence="6">
    <location>
        <begin position="319"/>
        <end position="337"/>
    </location>
</feature>
<evidence type="ECO:0000256" key="2">
    <source>
        <dbReference type="ARBA" id="ARBA00022475"/>
    </source>
</evidence>
<feature type="transmembrane region" description="Helical" evidence="6">
    <location>
        <begin position="123"/>
        <end position="141"/>
    </location>
</feature>
<feature type="transmembrane region" description="Helical" evidence="6">
    <location>
        <begin position="37"/>
        <end position="60"/>
    </location>
</feature>
<dbReference type="PATRIC" id="fig|348151.3.peg.1777"/>
<reference evidence="8 9" key="1">
    <citation type="journal article" date="2015" name="Genome Announc.">
        <title>Expanding the biotechnology potential of lactobacilli through comparative genomics of 213 strains and associated genera.</title>
        <authorList>
            <person name="Sun Z."/>
            <person name="Harris H.M."/>
            <person name="McCann A."/>
            <person name="Guo C."/>
            <person name="Argimon S."/>
            <person name="Zhang W."/>
            <person name="Yang X."/>
            <person name="Jeffery I.B."/>
            <person name="Cooney J.C."/>
            <person name="Kagawa T.F."/>
            <person name="Liu W."/>
            <person name="Song Y."/>
            <person name="Salvetti E."/>
            <person name="Wrobel A."/>
            <person name="Rasinkangas P."/>
            <person name="Parkhill J."/>
            <person name="Rea M.C."/>
            <person name="O'Sullivan O."/>
            <person name="Ritari J."/>
            <person name="Douillard F.P."/>
            <person name="Paul Ross R."/>
            <person name="Yang R."/>
            <person name="Briner A.E."/>
            <person name="Felis G.E."/>
            <person name="de Vos W.M."/>
            <person name="Barrangou R."/>
            <person name="Klaenhammer T.R."/>
            <person name="Caufield P.W."/>
            <person name="Cui Y."/>
            <person name="Zhang H."/>
            <person name="O'Toole P.W."/>
        </authorList>
    </citation>
    <scope>NUCLEOTIDE SEQUENCE [LARGE SCALE GENOMIC DNA]</scope>
    <source>
        <strain evidence="8 9">DSM 22696</strain>
    </source>
</reference>
<keyword evidence="9" id="KW-1185">Reference proteome</keyword>
<dbReference type="EMBL" id="JQCB01000006">
    <property type="protein sequence ID" value="KRN96043.1"/>
    <property type="molecule type" value="Genomic_DNA"/>
</dbReference>
<feature type="transmembrane region" description="Helical" evidence="6">
    <location>
        <begin position="343"/>
        <end position="367"/>
    </location>
</feature>
<evidence type="ECO:0000313" key="7">
    <source>
        <dbReference type="EMBL" id="GEK28749.1"/>
    </source>
</evidence>
<dbReference type="RefSeq" id="WP_057810263.1">
    <property type="nucleotide sequence ID" value="NZ_BJUD01000017.1"/>
</dbReference>
<feature type="transmembrane region" description="Helical" evidence="6">
    <location>
        <begin position="192"/>
        <end position="211"/>
    </location>
</feature>
<keyword evidence="3 6" id="KW-0812">Transmembrane</keyword>
<proteinExistence type="predicted"/>
<dbReference type="PANTHER" id="PTHR42770">
    <property type="entry name" value="AMINO ACID TRANSPORTER-RELATED"/>
    <property type="match status" value="1"/>
</dbReference>
<dbReference type="GO" id="GO:0005886">
    <property type="term" value="C:plasma membrane"/>
    <property type="evidence" value="ECO:0007669"/>
    <property type="project" value="UniProtKB-SubCell"/>
</dbReference>
<keyword evidence="5 6" id="KW-0472">Membrane</keyword>
<dbReference type="Gene3D" id="1.20.1740.10">
    <property type="entry name" value="Amino acid/polyamine transporter I"/>
    <property type="match status" value="1"/>
</dbReference>
<reference evidence="7 10" key="2">
    <citation type="submission" date="2019-07" db="EMBL/GenBank/DDBJ databases">
        <title>Whole genome shotgun sequence of Lactobacillus siliginis NBRC 101315.</title>
        <authorList>
            <person name="Hosoyama A."/>
            <person name="Uohara A."/>
            <person name="Ohji S."/>
            <person name="Ichikawa N."/>
        </authorList>
    </citation>
    <scope>NUCLEOTIDE SEQUENCE [LARGE SCALE GENOMIC DNA]</scope>
    <source>
        <strain evidence="7 10">NBRC 101315</strain>
    </source>
</reference>
<dbReference type="Proteomes" id="UP000051139">
    <property type="component" value="Unassembled WGS sequence"/>
</dbReference>
<gene>
    <name evidence="8" type="ORF">IV55_GL001726</name>
    <name evidence="7" type="ORF">LSI01_10600</name>
</gene>
<keyword evidence="2" id="KW-1003">Cell membrane</keyword>
<dbReference type="InterPro" id="IPR002293">
    <property type="entry name" value="AA/rel_permease1"/>
</dbReference>
<name>A0A0R2L2X6_9LACO</name>
<sequence>MEKPNQQKMGLLSMTLLSINAIIGSGIFLLPNQAMKLIGPASIGVLFFDALLIGCIALCFAESASYFKVDGGPYIYAKSAFGNFVGYEVGFITWAIQIIAEATMVVAFATALGTLFPAMATPLAKNVIVTIVVLSLMVMNISGVRVSKFVNNIITVSKLVPLVLFVAMGIFFMKGGNFTPVFPKGQYQSGSFGLAAITMFYAFTGVERISVAAGDMENPERNLPRAIMTSLLVVTAFYVLIQIVSVGVLGTALADTATPIQTAFGKFAGSFGTALVAAGTLISITGICVASSYVTPRSGVALAENKMMPQGLAKRNRRHAPYVSIVVSGGLSLLIAWSGQFAYLAQISAVSRFAQYIPTCLAVLVFHRTKKQLPGHFRVPLGPVIPVLALLISLWLLTQVAVSQLLIGLGALVIAVPFYFLMEHLNRKDATDHSK</sequence>
<dbReference type="PIRSF" id="PIRSF006060">
    <property type="entry name" value="AA_transporter"/>
    <property type="match status" value="1"/>
</dbReference>
<comment type="caution">
    <text evidence="8">The sequence shown here is derived from an EMBL/GenBank/DDBJ whole genome shotgun (WGS) entry which is preliminary data.</text>
</comment>
<dbReference type="Proteomes" id="UP000321429">
    <property type="component" value="Unassembled WGS sequence"/>
</dbReference>
<organism evidence="8 9">
    <name type="scientific">Furfurilactobacillus siliginis</name>
    <dbReference type="NCBI Taxonomy" id="348151"/>
    <lineage>
        <taxon>Bacteria</taxon>
        <taxon>Bacillati</taxon>
        <taxon>Bacillota</taxon>
        <taxon>Bacilli</taxon>
        <taxon>Lactobacillales</taxon>
        <taxon>Lactobacillaceae</taxon>
        <taxon>Furfurilactobacillus</taxon>
    </lineage>
</organism>
<dbReference type="Pfam" id="PF13520">
    <property type="entry name" value="AA_permease_2"/>
    <property type="match status" value="1"/>
</dbReference>
<feature type="transmembrane region" description="Helical" evidence="6">
    <location>
        <begin position="403"/>
        <end position="421"/>
    </location>
</feature>
<evidence type="ECO:0000256" key="5">
    <source>
        <dbReference type="ARBA" id="ARBA00023136"/>
    </source>
</evidence>
<evidence type="ECO:0000256" key="1">
    <source>
        <dbReference type="ARBA" id="ARBA00004651"/>
    </source>
</evidence>